<reference evidence="2" key="1">
    <citation type="submission" date="2023-10" db="EMBL/GenBank/DDBJ databases">
        <title>Genome assembly of Pristionchus species.</title>
        <authorList>
            <person name="Yoshida K."/>
            <person name="Sommer R.J."/>
        </authorList>
    </citation>
    <scope>NUCLEOTIDE SEQUENCE</scope>
    <source>
        <strain evidence="2">RS0144</strain>
    </source>
</reference>
<feature type="region of interest" description="Disordered" evidence="1">
    <location>
        <begin position="1"/>
        <end position="82"/>
    </location>
</feature>
<accession>A0AAV5UKB3</accession>
<sequence>ERLAARSSYSKRSSLVSPWTEPKDTSNEFPASTEEHLTEVRGGRAEQHEIQHLSRNGQAVSDRLDQAPSSLKNRFFHRVPDH</sequence>
<organism evidence="2 3">
    <name type="scientific">Pristionchus entomophagus</name>
    <dbReference type="NCBI Taxonomy" id="358040"/>
    <lineage>
        <taxon>Eukaryota</taxon>
        <taxon>Metazoa</taxon>
        <taxon>Ecdysozoa</taxon>
        <taxon>Nematoda</taxon>
        <taxon>Chromadorea</taxon>
        <taxon>Rhabditida</taxon>
        <taxon>Rhabditina</taxon>
        <taxon>Diplogasteromorpha</taxon>
        <taxon>Diplogasteroidea</taxon>
        <taxon>Neodiplogasteridae</taxon>
        <taxon>Pristionchus</taxon>
    </lineage>
</organism>
<gene>
    <name evidence="2" type="ORF">PENTCL1PPCAC_29302</name>
</gene>
<dbReference type="AlphaFoldDB" id="A0AAV5UKB3"/>
<evidence type="ECO:0000256" key="1">
    <source>
        <dbReference type="SAM" id="MobiDB-lite"/>
    </source>
</evidence>
<comment type="caution">
    <text evidence="2">The sequence shown here is derived from an EMBL/GenBank/DDBJ whole genome shotgun (WGS) entry which is preliminary data.</text>
</comment>
<proteinExistence type="predicted"/>
<evidence type="ECO:0000313" key="3">
    <source>
        <dbReference type="Proteomes" id="UP001432027"/>
    </source>
</evidence>
<feature type="compositionally biased region" description="Low complexity" evidence="1">
    <location>
        <begin position="1"/>
        <end position="17"/>
    </location>
</feature>
<feature type="compositionally biased region" description="Basic and acidic residues" evidence="1">
    <location>
        <begin position="33"/>
        <end position="52"/>
    </location>
</feature>
<dbReference type="EMBL" id="BTSX01000006">
    <property type="protein sequence ID" value="GMT07128.1"/>
    <property type="molecule type" value="Genomic_DNA"/>
</dbReference>
<evidence type="ECO:0000313" key="2">
    <source>
        <dbReference type="EMBL" id="GMT07128.1"/>
    </source>
</evidence>
<feature type="non-terminal residue" evidence="2">
    <location>
        <position position="82"/>
    </location>
</feature>
<feature type="non-terminal residue" evidence="2">
    <location>
        <position position="1"/>
    </location>
</feature>
<name>A0AAV5UKB3_9BILA</name>
<protein>
    <submittedName>
        <fullName evidence="2">Uncharacterized protein</fullName>
    </submittedName>
</protein>
<keyword evidence="3" id="KW-1185">Reference proteome</keyword>
<dbReference type="Proteomes" id="UP001432027">
    <property type="component" value="Unassembled WGS sequence"/>
</dbReference>